<dbReference type="GO" id="GO:0030527">
    <property type="term" value="F:structural constituent of chromatin"/>
    <property type="evidence" value="ECO:0007669"/>
    <property type="project" value="InterPro"/>
</dbReference>
<evidence type="ECO:0000256" key="1">
    <source>
        <dbReference type="SAM" id="MobiDB-lite"/>
    </source>
</evidence>
<dbReference type="GO" id="GO:0000786">
    <property type="term" value="C:nucleosome"/>
    <property type="evidence" value="ECO:0007669"/>
    <property type="project" value="InterPro"/>
</dbReference>
<feature type="compositionally biased region" description="Low complexity" evidence="1">
    <location>
        <begin position="43"/>
        <end position="61"/>
    </location>
</feature>
<protein>
    <submittedName>
        <fullName evidence="2">Uncharacterized protein</fullName>
    </submittedName>
</protein>
<dbReference type="PRINTS" id="PR00624">
    <property type="entry name" value="HISTONEH5"/>
</dbReference>
<evidence type="ECO:0000313" key="3">
    <source>
        <dbReference type="Proteomes" id="UP001153069"/>
    </source>
</evidence>
<accession>A0A9N8DS22</accession>
<name>A0A9N8DS22_9STRA</name>
<comment type="caution">
    <text evidence="2">The sequence shown here is derived from an EMBL/GenBank/DDBJ whole genome shotgun (WGS) entry which is preliminary data.</text>
</comment>
<organism evidence="2 3">
    <name type="scientific">Seminavis robusta</name>
    <dbReference type="NCBI Taxonomy" id="568900"/>
    <lineage>
        <taxon>Eukaryota</taxon>
        <taxon>Sar</taxon>
        <taxon>Stramenopiles</taxon>
        <taxon>Ochrophyta</taxon>
        <taxon>Bacillariophyta</taxon>
        <taxon>Bacillariophyceae</taxon>
        <taxon>Bacillariophycidae</taxon>
        <taxon>Naviculales</taxon>
        <taxon>Naviculaceae</taxon>
        <taxon>Seminavis</taxon>
    </lineage>
</organism>
<proteinExistence type="predicted"/>
<gene>
    <name evidence="2" type="ORF">SEMRO_311_G114350.1</name>
</gene>
<reference evidence="2" key="1">
    <citation type="submission" date="2020-06" db="EMBL/GenBank/DDBJ databases">
        <authorList>
            <consortium name="Plant Systems Biology data submission"/>
        </authorList>
    </citation>
    <scope>NUCLEOTIDE SEQUENCE</scope>
    <source>
        <strain evidence="2">D6</strain>
    </source>
</reference>
<dbReference type="InterPro" id="IPR005819">
    <property type="entry name" value="H1/H5"/>
</dbReference>
<feature type="region of interest" description="Disordered" evidence="1">
    <location>
        <begin position="170"/>
        <end position="309"/>
    </location>
</feature>
<feature type="compositionally biased region" description="Basic residues" evidence="1">
    <location>
        <begin position="201"/>
        <end position="213"/>
    </location>
</feature>
<dbReference type="GO" id="GO:0003677">
    <property type="term" value="F:DNA binding"/>
    <property type="evidence" value="ECO:0007669"/>
    <property type="project" value="InterPro"/>
</dbReference>
<evidence type="ECO:0000313" key="2">
    <source>
        <dbReference type="EMBL" id="CAB9507564.1"/>
    </source>
</evidence>
<dbReference type="Proteomes" id="UP001153069">
    <property type="component" value="Unassembled WGS sequence"/>
</dbReference>
<feature type="compositionally biased region" description="Basic and acidic residues" evidence="1">
    <location>
        <begin position="185"/>
        <end position="194"/>
    </location>
</feature>
<dbReference type="EMBL" id="CAICTM010000310">
    <property type="protein sequence ID" value="CAB9507564.1"/>
    <property type="molecule type" value="Genomic_DNA"/>
</dbReference>
<feature type="compositionally biased region" description="Polar residues" evidence="1">
    <location>
        <begin position="264"/>
        <end position="301"/>
    </location>
</feature>
<dbReference type="GO" id="GO:0006334">
    <property type="term" value="P:nucleosome assembly"/>
    <property type="evidence" value="ECO:0007669"/>
    <property type="project" value="InterPro"/>
</dbReference>
<dbReference type="AlphaFoldDB" id="A0A9N8DS22"/>
<feature type="region of interest" description="Disordered" evidence="1">
    <location>
        <begin position="20"/>
        <end position="72"/>
    </location>
</feature>
<keyword evidence="3" id="KW-1185">Reference proteome</keyword>
<sequence>MASMTATTAFGAFQRVSASDRRVSFTQDNKGVSRDNQQENSCRVRTTPPITTTTTTDRTPTAIGPENTSDPPLLVVVQEDPEFLEILSEAAALEGLRVHANFDQAVTEWCQKVTDNDHDDESRNGNAERLTILCQASAVEGCQLPRIDFDVDWKGESLAMEECMVEAVPPKAVSPKRTTTKKRKSPDASSHDPKATTTMTTKKKATTKKKPTTTKKTANASQTKKRSPAKPKASSSPKKKSVAALSKRDSNKGPPRGVAAKFVSATNQRHSLTGARSGSQRTPTKTKGQSAVKKSTTTTARSVAAKRATGPAVVAQLPADTTMQQPTSARGPGSKVLEVTMADHSVAGHSAATKLSLTTKHSTIAATSSANQSQPQQLPTAKQLLSTKTNSQHGTTNPPNQAGETLLVGQLDVAALSPLSFARHGAPSPIRPRATAMNPITSITNNQPQLATNQLQLAVPYSNPTKSNILDDDDTACGWEGIVSFRNSRSAKGGSNGMEEEPDVAAKKPLSAAGILDDNEAAQGWDGVLNFYQRTMMGS</sequence>